<dbReference type="Gene3D" id="3.30.420.40">
    <property type="match status" value="2"/>
</dbReference>
<comment type="caution">
    <text evidence="1">The sequence shown here is derived from an EMBL/GenBank/DDBJ whole genome shotgun (WGS) entry which is preliminary data.</text>
</comment>
<evidence type="ECO:0000313" key="1">
    <source>
        <dbReference type="EMBL" id="MFM2483935.1"/>
    </source>
</evidence>
<accession>A0ABW9G2N2</accession>
<dbReference type="InterPro" id="IPR043129">
    <property type="entry name" value="ATPase_NBD"/>
</dbReference>
<dbReference type="EMBL" id="JBEQCT010000001">
    <property type="protein sequence ID" value="MFM2483935.1"/>
    <property type="molecule type" value="Genomic_DNA"/>
</dbReference>
<dbReference type="PANTHER" id="PTHR18964:SF175">
    <property type="entry name" value="N-ACETYLGLUCOSAMINE REPRESSOR"/>
    <property type="match status" value="1"/>
</dbReference>
<reference evidence="1 2" key="1">
    <citation type="journal article" date="2013" name="Int. J. Syst. Evol. Microbiol.">
        <title>Celerinatantimonas yamalensis sp. nov., a cold-adapted diazotrophic bacterium from a cold permafrost brine.</title>
        <authorList>
            <person name="Shcherbakova V."/>
            <person name="Chuvilskaya N."/>
            <person name="Rivkina E."/>
            <person name="Demidov N."/>
            <person name="Uchaeva V."/>
            <person name="Suetin S."/>
            <person name="Suzina N."/>
            <person name="Gilichinsky D."/>
        </authorList>
    </citation>
    <scope>NUCLEOTIDE SEQUENCE [LARGE SCALE GENOMIC DNA]</scope>
    <source>
        <strain evidence="1 2">C7</strain>
    </source>
</reference>
<dbReference type="RefSeq" id="WP_408622085.1">
    <property type="nucleotide sequence ID" value="NZ_JBEQCT010000001.1"/>
</dbReference>
<dbReference type="InterPro" id="IPR000600">
    <property type="entry name" value="ROK"/>
</dbReference>
<dbReference type="Pfam" id="PF00480">
    <property type="entry name" value="ROK"/>
    <property type="match status" value="1"/>
</dbReference>
<dbReference type="PANTHER" id="PTHR18964">
    <property type="entry name" value="ROK (REPRESSOR, ORF, KINASE) FAMILY"/>
    <property type="match status" value="1"/>
</dbReference>
<dbReference type="Proteomes" id="UP001629953">
    <property type="component" value="Unassembled WGS sequence"/>
</dbReference>
<dbReference type="Gene3D" id="1.10.10.10">
    <property type="entry name" value="Winged helix-like DNA-binding domain superfamily/Winged helix DNA-binding domain"/>
    <property type="match status" value="1"/>
</dbReference>
<dbReference type="SUPFAM" id="SSF53067">
    <property type="entry name" value="Actin-like ATPase domain"/>
    <property type="match status" value="1"/>
</dbReference>
<gene>
    <name evidence="1" type="ORF">ABUE30_02445</name>
</gene>
<dbReference type="InterPro" id="IPR036390">
    <property type="entry name" value="WH_DNA-bd_sf"/>
</dbReference>
<proteinExistence type="predicted"/>
<dbReference type="InterPro" id="IPR036388">
    <property type="entry name" value="WH-like_DNA-bd_sf"/>
</dbReference>
<name>A0ABW9G2N2_9GAMM</name>
<keyword evidence="2" id="KW-1185">Reference proteome</keyword>
<dbReference type="SUPFAM" id="SSF46785">
    <property type="entry name" value="Winged helix' DNA-binding domain"/>
    <property type="match status" value="1"/>
</dbReference>
<sequence length="408" mass="44925">MAVNLSLYNMKNIVNIERVKQINTAAVYRLIDQQGPISRVQIAELSQLAAASITKITRQLLSAKLIREVAQQQSTGGRRATSLMSETSFRFISVRLGRGYLDLAVYDLTGYVYAKQAYQLPAQPESQLLPKLLGLIETFIKTLNSAPMALALTLSGLVSSGDGIIRYAPYYELSNVPLKTYLNEALKLPIFIGNDTRAMALAEHYFGQATNIDDSVLVSIHTGTSAGIIMNAQVFMHDRRDLAEIGHIQVDPFGEHCHCGHIGCLETICSNPAILRQAHRSLQQGVSSRLIADDPIEHIYQLAAEGDDLCERLVKHAVQALGKTLASVVNLLNPQVILLSGEICQSGDLLFAELRKVLAQQTLPTFYQQLELRAAHFQNHPTIGGLALIKRAMLDGELLMELITRQLS</sequence>
<organism evidence="1 2">
    <name type="scientific">Celerinatantimonas yamalensis</name>
    <dbReference type="NCBI Taxonomy" id="559956"/>
    <lineage>
        <taxon>Bacteria</taxon>
        <taxon>Pseudomonadati</taxon>
        <taxon>Pseudomonadota</taxon>
        <taxon>Gammaproteobacteria</taxon>
        <taxon>Celerinatantimonadaceae</taxon>
        <taxon>Celerinatantimonas</taxon>
    </lineage>
</organism>
<evidence type="ECO:0000313" key="2">
    <source>
        <dbReference type="Proteomes" id="UP001629953"/>
    </source>
</evidence>
<protein>
    <submittedName>
        <fullName evidence="1">ROK family transcriptional regulator</fullName>
    </submittedName>
</protein>